<keyword evidence="5" id="KW-1185">Reference proteome</keyword>
<dbReference type="RefSeq" id="WP_073186444.1">
    <property type="nucleotide sequence ID" value="NZ_FQZG01000014.1"/>
</dbReference>
<evidence type="ECO:0000259" key="3">
    <source>
        <dbReference type="Pfam" id="PF00329"/>
    </source>
</evidence>
<reference evidence="5" key="1">
    <citation type="submission" date="2016-11" db="EMBL/GenBank/DDBJ databases">
        <authorList>
            <person name="Varghese N."/>
            <person name="Submissions S."/>
        </authorList>
    </citation>
    <scope>NUCLEOTIDE SEQUENCE [LARGE SCALE GENOMIC DNA]</scope>
    <source>
        <strain evidence="5">DSM 12906</strain>
    </source>
</reference>
<dbReference type="SUPFAM" id="SSF143243">
    <property type="entry name" value="Nqo5-like"/>
    <property type="match status" value="1"/>
</dbReference>
<evidence type="ECO:0000313" key="4">
    <source>
        <dbReference type="EMBL" id="SHI76415.1"/>
    </source>
</evidence>
<proteinExistence type="inferred from homology"/>
<dbReference type="Gene3D" id="3.30.460.80">
    <property type="entry name" value="NADH:ubiquinone oxidoreductase, 30kDa subunit"/>
    <property type="match status" value="1"/>
</dbReference>
<comment type="similarity">
    <text evidence="1">Belongs to the complex I 30 kDa subunit family.</text>
</comment>
<dbReference type="GO" id="GO:0008137">
    <property type="term" value="F:NADH dehydrogenase (ubiquinone) activity"/>
    <property type="evidence" value="ECO:0007669"/>
    <property type="project" value="InterPro"/>
</dbReference>
<dbReference type="PANTHER" id="PTHR10884:SF14">
    <property type="entry name" value="NADH DEHYDROGENASE [UBIQUINONE] IRON-SULFUR PROTEIN 3, MITOCHONDRIAL"/>
    <property type="match status" value="1"/>
</dbReference>
<dbReference type="InterPro" id="IPR001268">
    <property type="entry name" value="NADH_UbQ_OxRdtase_30kDa_su"/>
</dbReference>
<accession>A0A1M6DTB1</accession>
<protein>
    <submittedName>
        <fullName evidence="4">NADH-quinone oxidoreductase subunit C</fullName>
    </submittedName>
</protein>
<sequence length="169" mass="17994">MSLYEDVAAAKADGYRFLLGLTAVDEVGISDEIRVAVRLLDPDTGQDVVVEARTDRDDPRLPDLAPLFPGASFLQRQAHDFFGVRFEGGDNRPLIHHGGGAPMRKDVLLEQRQLTGWPGALEPGESGSSPGRRKLVPPGVPDPAVLADPGAAAADIALSATGARVRRPR</sequence>
<dbReference type="AlphaFoldDB" id="A0A1M6DTB1"/>
<evidence type="ECO:0000256" key="1">
    <source>
        <dbReference type="ARBA" id="ARBA00007569"/>
    </source>
</evidence>
<dbReference type="STRING" id="1123357.SAMN02745244_01000"/>
<name>A0A1M6DTB1_9ACTN</name>
<dbReference type="OrthoDB" id="3746692at2"/>
<dbReference type="InterPro" id="IPR037232">
    <property type="entry name" value="NADH_quin_OxRdtase_su_C/D-like"/>
</dbReference>
<dbReference type="Pfam" id="PF00329">
    <property type="entry name" value="Complex1_30kDa"/>
    <property type="match status" value="1"/>
</dbReference>
<gene>
    <name evidence="4" type="ORF">SAMN02745244_01000</name>
</gene>
<dbReference type="EMBL" id="FQZG01000014">
    <property type="protein sequence ID" value="SHI76415.1"/>
    <property type="molecule type" value="Genomic_DNA"/>
</dbReference>
<feature type="region of interest" description="Disordered" evidence="2">
    <location>
        <begin position="117"/>
        <end position="147"/>
    </location>
</feature>
<evidence type="ECO:0000313" key="5">
    <source>
        <dbReference type="Proteomes" id="UP000184512"/>
    </source>
</evidence>
<organism evidence="4 5">
    <name type="scientific">Tessaracoccus bendigoensis DSM 12906</name>
    <dbReference type="NCBI Taxonomy" id="1123357"/>
    <lineage>
        <taxon>Bacteria</taxon>
        <taxon>Bacillati</taxon>
        <taxon>Actinomycetota</taxon>
        <taxon>Actinomycetes</taxon>
        <taxon>Propionibacteriales</taxon>
        <taxon>Propionibacteriaceae</taxon>
        <taxon>Tessaracoccus</taxon>
    </lineage>
</organism>
<dbReference type="PANTHER" id="PTHR10884">
    <property type="entry name" value="NADH DEHYDROGENASE UBIQUINONE IRON-SULFUR PROTEIN 3"/>
    <property type="match status" value="1"/>
</dbReference>
<dbReference type="Proteomes" id="UP000184512">
    <property type="component" value="Unassembled WGS sequence"/>
</dbReference>
<feature type="domain" description="NADH:ubiquinone oxidoreductase 30kDa subunit" evidence="3">
    <location>
        <begin position="11"/>
        <end position="112"/>
    </location>
</feature>
<evidence type="ECO:0000256" key="2">
    <source>
        <dbReference type="SAM" id="MobiDB-lite"/>
    </source>
</evidence>